<organism evidence="4 5">
    <name type="scientific">Holothuria leucospilota</name>
    <name type="common">Black long sea cucumber</name>
    <name type="synonym">Mertensiothuria leucospilota</name>
    <dbReference type="NCBI Taxonomy" id="206669"/>
    <lineage>
        <taxon>Eukaryota</taxon>
        <taxon>Metazoa</taxon>
        <taxon>Echinodermata</taxon>
        <taxon>Eleutherozoa</taxon>
        <taxon>Echinozoa</taxon>
        <taxon>Holothuroidea</taxon>
        <taxon>Aspidochirotacea</taxon>
        <taxon>Aspidochirotida</taxon>
        <taxon>Holothuriidae</taxon>
        <taxon>Holothuria</taxon>
    </lineage>
</organism>
<dbReference type="PANTHER" id="PTHR35617:SF3">
    <property type="entry name" value="CORE-BINDING (CB) DOMAIN-CONTAINING PROTEIN"/>
    <property type="match status" value="1"/>
</dbReference>
<dbReference type="Pfam" id="PF00589">
    <property type="entry name" value="Phage_integrase"/>
    <property type="match status" value="1"/>
</dbReference>
<keyword evidence="1" id="KW-0238">DNA-binding</keyword>
<evidence type="ECO:0000313" key="5">
    <source>
        <dbReference type="Proteomes" id="UP001152320"/>
    </source>
</evidence>
<proteinExistence type="predicted"/>
<dbReference type="InterPro" id="IPR011010">
    <property type="entry name" value="DNA_brk_join_enz"/>
</dbReference>
<evidence type="ECO:0000256" key="1">
    <source>
        <dbReference type="ARBA" id="ARBA00023125"/>
    </source>
</evidence>
<sequence length="378" mass="43408">MWGSYFFYAFPPFSLIGKSLQKVEQDQATGIFIAPLWATQTWFVKLMELLIDQPKAHSMSHYREALRQQGISEQAIEIILSAWRPSTQRQYASSFSRWFLFCREKDCSPFITTIPLILDFLTSLYNAGNGYSNINTARSMLSSFLICPHQIGKNYLIKRFMKGIFELRTPVPRYKTIWDVSIVLDYLRLLGETNTLPLKLLTYKVVTLIALISAQRCQTLGLLNLNSMEKKSDMFIFYLSDKVKQSRPGNVGLVVYTKFPGNELCAFTALERYLHLTKSLRKDSKLFISFVRPHASVSRETISRWIKYVLKESGLNTDLFKPHSTRSAATSGAFVRGVPVEDILQTAGWSNELSFVRFYQKPITDLKDNKFVESILTS</sequence>
<dbReference type="GO" id="GO:0003677">
    <property type="term" value="F:DNA binding"/>
    <property type="evidence" value="ECO:0007669"/>
    <property type="project" value="UniProtKB-KW"/>
</dbReference>
<dbReference type="OrthoDB" id="5963861at2759"/>
<keyword evidence="2" id="KW-0233">DNA recombination</keyword>
<dbReference type="SUPFAM" id="SSF47823">
    <property type="entry name" value="lambda integrase-like, N-terminal domain"/>
    <property type="match status" value="1"/>
</dbReference>
<dbReference type="Gene3D" id="1.10.443.10">
    <property type="entry name" value="Intergrase catalytic core"/>
    <property type="match status" value="1"/>
</dbReference>
<dbReference type="SUPFAM" id="SSF56349">
    <property type="entry name" value="DNA breaking-rejoining enzymes"/>
    <property type="match status" value="1"/>
</dbReference>
<dbReference type="InterPro" id="IPR010998">
    <property type="entry name" value="Integrase_recombinase_N"/>
</dbReference>
<feature type="domain" description="Tyr recombinase" evidence="3">
    <location>
        <begin position="188"/>
        <end position="359"/>
    </location>
</feature>
<evidence type="ECO:0000313" key="4">
    <source>
        <dbReference type="EMBL" id="KAJ8038859.1"/>
    </source>
</evidence>
<dbReference type="Gene3D" id="1.10.150.130">
    <property type="match status" value="1"/>
</dbReference>
<dbReference type="EMBL" id="JAIZAY010000007">
    <property type="protein sequence ID" value="KAJ8038859.1"/>
    <property type="molecule type" value="Genomic_DNA"/>
</dbReference>
<name>A0A9Q1C649_HOLLE</name>
<gene>
    <name evidence="4" type="ORF">HOLleu_16414</name>
</gene>
<dbReference type="InterPro" id="IPR002104">
    <property type="entry name" value="Integrase_catalytic"/>
</dbReference>
<dbReference type="InterPro" id="IPR013762">
    <property type="entry name" value="Integrase-like_cat_sf"/>
</dbReference>
<dbReference type="GO" id="GO:0015074">
    <property type="term" value="P:DNA integration"/>
    <property type="evidence" value="ECO:0007669"/>
    <property type="project" value="InterPro"/>
</dbReference>
<dbReference type="Proteomes" id="UP001152320">
    <property type="component" value="Chromosome 7"/>
</dbReference>
<evidence type="ECO:0000259" key="3">
    <source>
        <dbReference type="Pfam" id="PF00589"/>
    </source>
</evidence>
<evidence type="ECO:0000256" key="2">
    <source>
        <dbReference type="ARBA" id="ARBA00023172"/>
    </source>
</evidence>
<accession>A0A9Q1C649</accession>
<comment type="caution">
    <text evidence="4">The sequence shown here is derived from an EMBL/GenBank/DDBJ whole genome shotgun (WGS) entry which is preliminary data.</text>
</comment>
<reference evidence="4" key="1">
    <citation type="submission" date="2021-10" db="EMBL/GenBank/DDBJ databases">
        <title>Tropical sea cucumber genome reveals ecological adaptation and Cuvierian tubules defense mechanism.</title>
        <authorList>
            <person name="Chen T."/>
        </authorList>
    </citation>
    <scope>NUCLEOTIDE SEQUENCE</scope>
    <source>
        <strain evidence="4">Nanhai2018</strain>
        <tissue evidence="4">Muscle</tissue>
    </source>
</reference>
<dbReference type="AlphaFoldDB" id="A0A9Q1C649"/>
<dbReference type="PANTHER" id="PTHR35617">
    <property type="entry name" value="PHAGE_INTEGRASE DOMAIN-CONTAINING PROTEIN"/>
    <property type="match status" value="1"/>
</dbReference>
<keyword evidence="5" id="KW-1185">Reference proteome</keyword>
<protein>
    <recommendedName>
        <fullName evidence="3">Tyr recombinase domain-containing protein</fullName>
    </recommendedName>
</protein>
<dbReference type="GO" id="GO:0006310">
    <property type="term" value="P:DNA recombination"/>
    <property type="evidence" value="ECO:0007669"/>
    <property type="project" value="UniProtKB-KW"/>
</dbReference>